<comment type="caution">
    <text evidence="3">The sequence shown here is derived from an EMBL/GenBank/DDBJ whole genome shotgun (WGS) entry which is preliminary data.</text>
</comment>
<dbReference type="AlphaFoldDB" id="A0A8K0DY32"/>
<name>A0A8K0DY32_9ROSA</name>
<dbReference type="Proteomes" id="UP000796880">
    <property type="component" value="Unassembled WGS sequence"/>
</dbReference>
<gene>
    <name evidence="3" type="ORF">FNV43_RR24429</name>
</gene>
<evidence type="ECO:0000313" key="4">
    <source>
        <dbReference type="Proteomes" id="UP000796880"/>
    </source>
</evidence>
<proteinExistence type="predicted"/>
<organism evidence="3 4">
    <name type="scientific">Rhamnella rubrinervis</name>
    <dbReference type="NCBI Taxonomy" id="2594499"/>
    <lineage>
        <taxon>Eukaryota</taxon>
        <taxon>Viridiplantae</taxon>
        <taxon>Streptophyta</taxon>
        <taxon>Embryophyta</taxon>
        <taxon>Tracheophyta</taxon>
        <taxon>Spermatophyta</taxon>
        <taxon>Magnoliopsida</taxon>
        <taxon>eudicotyledons</taxon>
        <taxon>Gunneridae</taxon>
        <taxon>Pentapetalae</taxon>
        <taxon>rosids</taxon>
        <taxon>fabids</taxon>
        <taxon>Rosales</taxon>
        <taxon>Rhamnaceae</taxon>
        <taxon>rhamnoid group</taxon>
        <taxon>Rhamneae</taxon>
        <taxon>Rhamnella</taxon>
    </lineage>
</organism>
<feature type="region of interest" description="Disordered" evidence="1">
    <location>
        <begin position="95"/>
        <end position="114"/>
    </location>
</feature>
<evidence type="ECO:0000313" key="3">
    <source>
        <dbReference type="EMBL" id="KAF3433327.1"/>
    </source>
</evidence>
<accession>A0A8K0DY32</accession>
<feature type="domain" description="Lipoyl-binding" evidence="2">
    <location>
        <begin position="235"/>
        <end position="299"/>
    </location>
</feature>
<dbReference type="PANTHER" id="PTHR47597:SF2">
    <property type="entry name" value="LIPOYL-BINDING DOMAIN-CONTAINING PROTEIN"/>
    <property type="match status" value="1"/>
</dbReference>
<reference evidence="3" key="1">
    <citation type="submission" date="2020-03" db="EMBL/GenBank/DDBJ databases">
        <title>A high-quality chromosome-level genome assembly of a woody plant with both climbing and erect habits, Rhamnella rubrinervis.</title>
        <authorList>
            <person name="Lu Z."/>
            <person name="Yang Y."/>
            <person name="Zhu X."/>
            <person name="Sun Y."/>
        </authorList>
    </citation>
    <scope>NUCLEOTIDE SEQUENCE</scope>
    <source>
        <strain evidence="3">BYM</strain>
        <tissue evidence="3">Leaf</tissue>
    </source>
</reference>
<dbReference type="PANTHER" id="PTHR47597">
    <property type="entry name" value="IS A MEMBER OF THE PF|00364 BIOTIN-REQUIRING ENZYMES FAMILY-RELATED"/>
    <property type="match status" value="1"/>
</dbReference>
<feature type="compositionally biased region" description="Pro residues" evidence="1">
    <location>
        <begin position="181"/>
        <end position="191"/>
    </location>
</feature>
<dbReference type="EMBL" id="VOIH02000011">
    <property type="protein sequence ID" value="KAF3433327.1"/>
    <property type="molecule type" value="Genomic_DNA"/>
</dbReference>
<evidence type="ECO:0000259" key="2">
    <source>
        <dbReference type="Pfam" id="PF00364"/>
    </source>
</evidence>
<protein>
    <recommendedName>
        <fullName evidence="2">Lipoyl-binding domain-containing protein</fullName>
    </recommendedName>
</protein>
<dbReference type="InterPro" id="IPR053217">
    <property type="entry name" value="ACC_Biotin_Carrier"/>
</dbReference>
<dbReference type="CDD" id="cd06850">
    <property type="entry name" value="biotinyl_domain"/>
    <property type="match status" value="1"/>
</dbReference>
<dbReference type="FunFam" id="2.40.50.100:FF:000059">
    <property type="entry name" value="Biotin/lipoyl attachment domain-containing protein"/>
    <property type="match status" value="1"/>
</dbReference>
<keyword evidence="4" id="KW-1185">Reference proteome</keyword>
<evidence type="ECO:0000256" key="1">
    <source>
        <dbReference type="SAM" id="MobiDB-lite"/>
    </source>
</evidence>
<sequence length="307" mass="32955">MYSCALLVDINLKLEVDDFDMLFRAALRSVCFVGTVSNAQSLLVKPGIVPMYNASRPTPSRCKIQGLTVSGKFICFTKKQKAMLVSCVKTSEAKETAKSNDSIPQGPLEKKPQNATFPNGFEALMLEVCDETQIAELKLKVGDFEMQLKRNIGAAKAPLSNISPVTPPPIPTKPMNVSTPAAPPTTPPPNPSSEKTSPFRNVSFGKSPKLAALEASGSNAYVLVSSPTIGKFRTGRTVKEKRQPPICKEGDVIKEGQVIGYVEQLGTELPVKSDVGGEVFKILFNDGDAIGYGDALIAILPSFHGIK</sequence>
<dbReference type="OrthoDB" id="529457at2759"/>
<dbReference type="Pfam" id="PF00364">
    <property type="entry name" value="Biotin_lipoyl"/>
    <property type="match status" value="1"/>
</dbReference>
<dbReference type="InterPro" id="IPR011053">
    <property type="entry name" value="Single_hybrid_motif"/>
</dbReference>
<dbReference type="InterPro" id="IPR000089">
    <property type="entry name" value="Biotin_lipoyl"/>
</dbReference>
<dbReference type="Gene3D" id="2.40.50.100">
    <property type="match status" value="1"/>
</dbReference>
<dbReference type="SUPFAM" id="SSF51230">
    <property type="entry name" value="Single hybrid motif"/>
    <property type="match status" value="1"/>
</dbReference>
<feature type="region of interest" description="Disordered" evidence="1">
    <location>
        <begin position="163"/>
        <end position="201"/>
    </location>
</feature>